<feature type="transmembrane region" description="Helical" evidence="5">
    <location>
        <begin position="109"/>
        <end position="132"/>
    </location>
</feature>
<evidence type="ECO:0000256" key="2">
    <source>
        <dbReference type="ARBA" id="ARBA00022692"/>
    </source>
</evidence>
<dbReference type="GeneID" id="62196091"/>
<organism evidence="6 7">
    <name type="scientific">Eeniella nana</name>
    <name type="common">Yeast</name>
    <name type="synonym">Brettanomyces nanus</name>
    <dbReference type="NCBI Taxonomy" id="13502"/>
    <lineage>
        <taxon>Eukaryota</taxon>
        <taxon>Fungi</taxon>
        <taxon>Dikarya</taxon>
        <taxon>Ascomycota</taxon>
        <taxon>Saccharomycotina</taxon>
        <taxon>Pichiomycetes</taxon>
        <taxon>Pichiales</taxon>
        <taxon>Pichiaceae</taxon>
        <taxon>Brettanomyces</taxon>
    </lineage>
</organism>
<reference evidence="6" key="1">
    <citation type="submission" date="2020-10" db="EMBL/GenBank/DDBJ databases">
        <authorList>
            <person name="Roach M.J.R."/>
        </authorList>
    </citation>
    <scope>NUCLEOTIDE SEQUENCE</scope>
    <source>
        <strain evidence="6">CBS 1945</strain>
    </source>
</reference>
<keyword evidence="4 5" id="KW-0472">Membrane</keyword>
<comment type="similarity">
    <text evidence="5">Belongs to the PRA1 family.</text>
</comment>
<gene>
    <name evidence="6" type="ORF">FOA43_002690</name>
</gene>
<evidence type="ECO:0000313" key="6">
    <source>
        <dbReference type="EMBL" id="QPG75337.1"/>
    </source>
</evidence>
<evidence type="ECO:0000256" key="3">
    <source>
        <dbReference type="ARBA" id="ARBA00022989"/>
    </source>
</evidence>
<comment type="subcellular location">
    <subcellularLocation>
        <location evidence="1 5">Membrane</location>
        <topology evidence="1 5">Multi-pass membrane protein</topology>
    </subcellularLocation>
</comment>
<dbReference type="RefSeq" id="XP_038778902.1">
    <property type="nucleotide sequence ID" value="XM_038922974.1"/>
</dbReference>
<evidence type="ECO:0000256" key="1">
    <source>
        <dbReference type="ARBA" id="ARBA00004141"/>
    </source>
</evidence>
<dbReference type="GO" id="GO:0016020">
    <property type="term" value="C:membrane"/>
    <property type="evidence" value="ECO:0007669"/>
    <property type="project" value="UniProtKB-SubCell"/>
</dbReference>
<name>A0A875RV83_EENNA</name>
<evidence type="ECO:0000313" key="7">
    <source>
        <dbReference type="Proteomes" id="UP000662931"/>
    </source>
</evidence>
<dbReference type="InterPro" id="IPR004895">
    <property type="entry name" value="Prenylated_rab_accept_PRA1"/>
</dbReference>
<dbReference type="OrthoDB" id="63113at2759"/>
<feature type="transmembrane region" description="Helical" evidence="5">
    <location>
        <begin position="65"/>
        <end position="97"/>
    </location>
</feature>
<dbReference type="KEGG" id="bnn:FOA43_002690"/>
<keyword evidence="3 5" id="KW-1133">Transmembrane helix</keyword>
<keyword evidence="7" id="KW-1185">Reference proteome</keyword>
<evidence type="ECO:0000256" key="5">
    <source>
        <dbReference type="RuleBase" id="RU363107"/>
    </source>
</evidence>
<dbReference type="PANTHER" id="PTHR19317">
    <property type="entry name" value="PRENYLATED RAB ACCEPTOR 1-RELATED"/>
    <property type="match status" value="1"/>
</dbReference>
<keyword evidence="2 5" id="KW-0812">Transmembrane</keyword>
<dbReference type="Proteomes" id="UP000662931">
    <property type="component" value="Chromosome 3"/>
</dbReference>
<dbReference type="Pfam" id="PF03208">
    <property type="entry name" value="PRA1"/>
    <property type="match status" value="1"/>
</dbReference>
<sequence>MNFSSMSNAFSMENIKQSYSTLQNKFSTVRPAQEFFDVRRLSKPADFNEVQQRVSYNVSYFQANYISVVLLLSVYALITNGLLLFVLLFSGLGVYGISKLHGEDLKLPIGSLTTSQLYTGLLIIALPLGFLASPISTMMWLIGSSAVAVVSHAALMEKPIETVFEEQV</sequence>
<accession>A0A875RV83</accession>
<dbReference type="EMBL" id="CP064814">
    <property type="protein sequence ID" value="QPG75337.1"/>
    <property type="molecule type" value="Genomic_DNA"/>
</dbReference>
<evidence type="ECO:0000256" key="4">
    <source>
        <dbReference type="ARBA" id="ARBA00023136"/>
    </source>
</evidence>
<protein>
    <recommendedName>
        <fullName evidence="5">PRA1 family protein</fullName>
    </recommendedName>
</protein>
<dbReference type="GO" id="GO:0005794">
    <property type="term" value="C:Golgi apparatus"/>
    <property type="evidence" value="ECO:0007669"/>
    <property type="project" value="TreeGrafter"/>
</dbReference>
<proteinExistence type="inferred from homology"/>
<dbReference type="AlphaFoldDB" id="A0A875RV83"/>
<dbReference type="PANTHER" id="PTHR19317:SF0">
    <property type="entry name" value="PRENYLATED RAB ACCEPTOR PROTEIN 1"/>
    <property type="match status" value="1"/>
</dbReference>